<evidence type="ECO:0000313" key="1">
    <source>
        <dbReference type="EMBL" id="TKJ40951.1"/>
    </source>
</evidence>
<organism evidence="1 2">
    <name type="scientific">candidate division TA06 bacterium B3_TA06</name>
    <dbReference type="NCBI Taxonomy" id="2012487"/>
    <lineage>
        <taxon>Bacteria</taxon>
        <taxon>Bacteria division TA06</taxon>
    </lineage>
</organism>
<reference evidence="1 2" key="1">
    <citation type="submission" date="2017-06" db="EMBL/GenBank/DDBJ databases">
        <title>Novel microbial phyla capable of carbon fixation and sulfur reduction in deep-sea sediments.</title>
        <authorList>
            <person name="Huang J."/>
            <person name="Baker B."/>
            <person name="Wang Y."/>
        </authorList>
    </citation>
    <scope>NUCLEOTIDE SEQUENCE [LARGE SCALE GENOMIC DNA]</scope>
    <source>
        <strain evidence="1">B3_TA06</strain>
    </source>
</reference>
<sequence>MKFGVVYSVDVPEDEDINWHLPPVNERDELWTETEGDECYDYDYLGGIWSKGKHRKMLAVLTKGEFERFLADEELFAEDVRTGGSLGVPWANPWYGLAPAVSFTSDACGAIKNAYVTPLPGIAGHDNEKPYTERDWERVRAAVIAAYS</sequence>
<dbReference type="Proteomes" id="UP000317778">
    <property type="component" value="Unassembled WGS sequence"/>
</dbReference>
<name>A0A532V179_UNCT6</name>
<dbReference type="AlphaFoldDB" id="A0A532V179"/>
<protein>
    <submittedName>
        <fullName evidence="1">Uncharacterized protein</fullName>
    </submittedName>
</protein>
<evidence type="ECO:0000313" key="2">
    <source>
        <dbReference type="Proteomes" id="UP000317778"/>
    </source>
</evidence>
<dbReference type="EMBL" id="NJBO01000015">
    <property type="protein sequence ID" value="TKJ40951.1"/>
    <property type="molecule type" value="Genomic_DNA"/>
</dbReference>
<accession>A0A532V179</accession>
<gene>
    <name evidence="1" type="ORF">CEE36_08780</name>
</gene>
<comment type="caution">
    <text evidence="1">The sequence shown here is derived from an EMBL/GenBank/DDBJ whole genome shotgun (WGS) entry which is preliminary data.</text>
</comment>
<proteinExistence type="predicted"/>